<name>A0ABC8DFS8_BACVE</name>
<dbReference type="AlphaFoldDB" id="A0ABC8DFS8"/>
<keyword evidence="1" id="KW-0472">Membrane</keyword>
<feature type="transmembrane region" description="Helical" evidence="1">
    <location>
        <begin position="45"/>
        <end position="65"/>
    </location>
</feature>
<sequence>MGAILKVVFRDIILMIVLPYVLIVTNAIKIGHCSAHNLSMKKERFYAVLVICVSLLNFMIARYMVFGNIPEKPEDLFRQLPIMIIFCLTLTVIHAVISRFAENHFKTKLAD</sequence>
<feature type="transmembrane region" description="Helical" evidence="1">
    <location>
        <begin position="77"/>
        <end position="97"/>
    </location>
</feature>
<evidence type="ECO:0000313" key="3">
    <source>
        <dbReference type="Proteomes" id="UP000250069"/>
    </source>
</evidence>
<dbReference type="Proteomes" id="UP000250069">
    <property type="component" value="Plasmid pdsyz"/>
</dbReference>
<protein>
    <submittedName>
        <fullName evidence="2">Uncharacterized protein</fullName>
    </submittedName>
</protein>
<evidence type="ECO:0000256" key="1">
    <source>
        <dbReference type="SAM" id="Phobius"/>
    </source>
</evidence>
<dbReference type="RefSeq" id="WP_032859109.1">
    <property type="nucleotide sequence ID" value="NZ_CP026611.1"/>
</dbReference>
<reference evidence="2 3" key="1">
    <citation type="submission" date="2018-06" db="EMBL/GenBank/DDBJ databases">
        <title>Complete Genome Sequence of Bacillus velezensis DSYZ, a Plant Growth-Promoting Rhizobacterium with Antifungal Activity.</title>
        <authorList>
            <person name="Du B."/>
            <person name="Ding Y."/>
            <person name="Liu K."/>
            <person name="Yao L."/>
            <person name="Wang C."/>
            <person name="Li H."/>
            <person name="Liu H."/>
        </authorList>
    </citation>
    <scope>NUCLEOTIDE SEQUENCE [LARGE SCALE GENOMIC DNA]</scope>
    <source>
        <strain evidence="2 3">DSYZ</strain>
        <plasmid evidence="3">pdsyz</plasmid>
    </source>
</reference>
<geneLocation type="plasmid" evidence="3">
    <name>pdsyz</name>
</geneLocation>
<keyword evidence="1" id="KW-1133">Transmembrane helix</keyword>
<evidence type="ECO:0000313" key="2">
    <source>
        <dbReference type="EMBL" id="AWX74659.1"/>
    </source>
</evidence>
<organism evidence="2 3">
    <name type="scientific">Bacillus velezensis</name>
    <dbReference type="NCBI Taxonomy" id="492670"/>
    <lineage>
        <taxon>Bacteria</taxon>
        <taxon>Bacillati</taxon>
        <taxon>Bacillota</taxon>
        <taxon>Bacilli</taxon>
        <taxon>Bacillales</taxon>
        <taxon>Bacillaceae</taxon>
        <taxon>Bacillus</taxon>
        <taxon>Bacillus amyloliquefaciens group</taxon>
    </lineage>
</organism>
<feature type="transmembrane region" description="Helical" evidence="1">
    <location>
        <begin position="12"/>
        <end position="33"/>
    </location>
</feature>
<accession>A0ABC8DFS8</accession>
<proteinExistence type="predicted"/>
<keyword evidence="2" id="KW-0614">Plasmid</keyword>
<dbReference type="EMBL" id="CP030151">
    <property type="protein sequence ID" value="AWX74659.1"/>
    <property type="molecule type" value="Genomic_DNA"/>
</dbReference>
<keyword evidence="1" id="KW-0812">Transmembrane</keyword>
<gene>
    <name evidence="2" type="ORF">BVDSYZ_21685</name>
</gene>